<dbReference type="GO" id="GO:0030332">
    <property type="term" value="F:cyclin binding"/>
    <property type="evidence" value="ECO:0007669"/>
    <property type="project" value="TreeGrafter"/>
</dbReference>
<protein>
    <submittedName>
        <fullName evidence="2">Uncharacterized protein</fullName>
    </submittedName>
</protein>
<feature type="compositionally biased region" description="Basic and acidic residues" evidence="1">
    <location>
        <begin position="566"/>
        <end position="575"/>
    </location>
</feature>
<evidence type="ECO:0000313" key="3">
    <source>
        <dbReference type="Proteomes" id="UP000054217"/>
    </source>
</evidence>
<feature type="compositionally biased region" description="Low complexity" evidence="1">
    <location>
        <begin position="213"/>
        <end position="233"/>
    </location>
</feature>
<gene>
    <name evidence="2" type="ORF">M404DRAFT_12137</name>
</gene>
<reference evidence="2 3" key="1">
    <citation type="submission" date="2014-04" db="EMBL/GenBank/DDBJ databases">
        <authorList>
            <consortium name="DOE Joint Genome Institute"/>
            <person name="Kuo A."/>
            <person name="Kohler A."/>
            <person name="Costa M.D."/>
            <person name="Nagy L.G."/>
            <person name="Floudas D."/>
            <person name="Copeland A."/>
            <person name="Barry K.W."/>
            <person name="Cichocki N."/>
            <person name="Veneault-Fourrey C."/>
            <person name="LaButti K."/>
            <person name="Lindquist E.A."/>
            <person name="Lipzen A."/>
            <person name="Lundell T."/>
            <person name="Morin E."/>
            <person name="Murat C."/>
            <person name="Sun H."/>
            <person name="Tunlid A."/>
            <person name="Henrissat B."/>
            <person name="Grigoriev I.V."/>
            <person name="Hibbett D.S."/>
            <person name="Martin F."/>
            <person name="Nordberg H.P."/>
            <person name="Cantor M.N."/>
            <person name="Hua S.X."/>
        </authorList>
    </citation>
    <scope>NUCLEOTIDE SEQUENCE [LARGE SCALE GENOMIC DNA]</scope>
    <source>
        <strain evidence="2 3">Marx 270</strain>
    </source>
</reference>
<dbReference type="Proteomes" id="UP000054217">
    <property type="component" value="Unassembled WGS sequence"/>
</dbReference>
<dbReference type="EMBL" id="KN831945">
    <property type="protein sequence ID" value="KIO14294.1"/>
    <property type="molecule type" value="Genomic_DNA"/>
</dbReference>
<accession>A0A0C3PYJ8</accession>
<organism evidence="2 3">
    <name type="scientific">Pisolithus tinctorius Marx 270</name>
    <dbReference type="NCBI Taxonomy" id="870435"/>
    <lineage>
        <taxon>Eukaryota</taxon>
        <taxon>Fungi</taxon>
        <taxon>Dikarya</taxon>
        <taxon>Basidiomycota</taxon>
        <taxon>Agaricomycotina</taxon>
        <taxon>Agaricomycetes</taxon>
        <taxon>Agaricomycetidae</taxon>
        <taxon>Boletales</taxon>
        <taxon>Sclerodermatineae</taxon>
        <taxon>Pisolithaceae</taxon>
        <taxon>Pisolithus</taxon>
    </lineage>
</organism>
<dbReference type="GO" id="GO:0000209">
    <property type="term" value="P:protein polyubiquitination"/>
    <property type="evidence" value="ECO:0007669"/>
    <property type="project" value="TreeGrafter"/>
</dbReference>
<dbReference type="STRING" id="870435.A0A0C3PYJ8"/>
<dbReference type="GO" id="GO:0000151">
    <property type="term" value="C:ubiquitin ligase complex"/>
    <property type="evidence" value="ECO:0007669"/>
    <property type="project" value="TreeGrafter"/>
</dbReference>
<sequence length="1079" mass="117367">MATLARTAVPKGLDQDDATRSLRYSVPSPFPTERLIDLEGSGDDEILNELAAECVEYDVPEIASERPLDIQLSIAAVQESCLTTLANLLSVSISVQPPIAHEHSISLRSSQGLLVPAMAAVETQSNTSALGALVHALRVLDGIADYGGSHPLAEGGSRDIVREATLLMQLHDLVDAHVPSMHRHDAHLAQAIVGLLTDLHQLSTSFVSTPELSLSLSSGQPTSQSSPQLPSTPATENDPHTVLTTLQRQLSSLQPSNSVDASTSTATPTAAPAQHLQAALLWARIDEQLATVVALCKTRGLANSDLQIPDNTDPFSDAAAISGGVKPTESNVDAPSVPSFDEDHLPPQYEYEYDVVHGELPPAYATDLVIACGSLGDQKQMSEYPPEKASGEFSALSQRVSHAHQSTSVDLDLVTGAIDRLYAAAPQLTNQRVELRQKKIAQMKKAQRTNNKGKAREVASVQDPELDKMLDLLGRASSREIPDQSVVIDPTRKPRVKKKQDLKEQVNIDQILRNFSLSASQRYTYIEHIVQRSTAGRLHSQDATSSSIPSLTVNPRSQNSTVTENEQIRSNHSLREGGGAEVSKGALAAPEMKYRSDSLTVPTHKESRSRSASAPHLAFFRSMSWDRSYTVSSTQDSHSHGSKNSSSSVRRFSERFGSKSRPTSSGGPTISGALDVVYIAEHHETLKHVLVFVSLPRGQSSSSGTLTAEVLADMIGQTRGDQLLLRLSGTPSLPLGLPVSVTPGLKNALAKGTHWEIKLSCAQRTQSLSTRNSMNVTPSENDDSPLLSASQLTTLLPISYTCVSCLLPLVTPAPTQYRDLPSEYWEELVDAWMCHPEGQTLADLKVNMRGGAGKSGQSFGFWPAEGEALVGGSYILFEGRAVVGGNVREVITSRGDSACLIRCLCGAIVGRRQEHKLENGSTLRMYRLSKYAIRLISPAAECPKIPMSAFIVRDMIEHVQAHATYRFVLSDEEEEKPRILVWLFKPRIRISYMLSSPLFLPRNDSIEASKVLYKILGPDSTTDIKELLNKYPGFPQAEHLFYPMDVCRKLAALLSESTRAYPESLRTMTGLEVGWLHRG</sequence>
<evidence type="ECO:0000313" key="2">
    <source>
        <dbReference type="EMBL" id="KIO14294.1"/>
    </source>
</evidence>
<feature type="compositionally biased region" description="Polar residues" evidence="1">
    <location>
        <begin position="541"/>
        <end position="565"/>
    </location>
</feature>
<feature type="compositionally biased region" description="Low complexity" evidence="1">
    <location>
        <begin position="241"/>
        <end position="270"/>
    </location>
</feature>
<keyword evidence="3" id="KW-1185">Reference proteome</keyword>
<dbReference type="InterPro" id="IPR019193">
    <property type="entry name" value="UBQ-conj_enz_E2-bd_prot"/>
</dbReference>
<dbReference type="OrthoDB" id="66510at2759"/>
<dbReference type="GO" id="GO:0051865">
    <property type="term" value="P:protein autoubiquitination"/>
    <property type="evidence" value="ECO:0007669"/>
    <property type="project" value="TreeGrafter"/>
</dbReference>
<dbReference type="GO" id="GO:0031624">
    <property type="term" value="F:ubiquitin conjugating enzyme binding"/>
    <property type="evidence" value="ECO:0007669"/>
    <property type="project" value="TreeGrafter"/>
</dbReference>
<name>A0A0C3PYJ8_PISTI</name>
<dbReference type="GO" id="GO:0005829">
    <property type="term" value="C:cytosol"/>
    <property type="evidence" value="ECO:0007669"/>
    <property type="project" value="TreeGrafter"/>
</dbReference>
<feature type="region of interest" description="Disordered" evidence="1">
    <location>
        <begin position="535"/>
        <end position="613"/>
    </location>
</feature>
<feature type="region of interest" description="Disordered" evidence="1">
    <location>
        <begin position="323"/>
        <end position="343"/>
    </location>
</feature>
<feature type="region of interest" description="Disordered" evidence="1">
    <location>
        <begin position="631"/>
        <end position="667"/>
    </location>
</feature>
<dbReference type="GO" id="GO:0005634">
    <property type="term" value="C:nucleus"/>
    <property type="evidence" value="ECO:0007669"/>
    <property type="project" value="TreeGrafter"/>
</dbReference>
<dbReference type="GO" id="GO:0043161">
    <property type="term" value="P:proteasome-mediated ubiquitin-dependent protein catabolic process"/>
    <property type="evidence" value="ECO:0007669"/>
    <property type="project" value="TreeGrafter"/>
</dbReference>
<dbReference type="Pfam" id="PF09814">
    <property type="entry name" value="HECT_2"/>
    <property type="match status" value="1"/>
</dbReference>
<evidence type="ECO:0000256" key="1">
    <source>
        <dbReference type="SAM" id="MobiDB-lite"/>
    </source>
</evidence>
<proteinExistence type="predicted"/>
<dbReference type="InParanoid" id="A0A0C3PYJ8"/>
<dbReference type="PANTHER" id="PTHR31531:SF2">
    <property type="entry name" value="E3 UBIQUITIN-PROTEIN LIGASE E3D"/>
    <property type="match status" value="1"/>
</dbReference>
<dbReference type="AlphaFoldDB" id="A0A0C3PYJ8"/>
<dbReference type="HOGENOM" id="CLU_303505_0_0_1"/>
<dbReference type="GO" id="GO:0061630">
    <property type="term" value="F:ubiquitin protein ligase activity"/>
    <property type="evidence" value="ECO:0007669"/>
    <property type="project" value="TreeGrafter"/>
</dbReference>
<reference evidence="3" key="2">
    <citation type="submission" date="2015-01" db="EMBL/GenBank/DDBJ databases">
        <title>Evolutionary Origins and Diversification of the Mycorrhizal Mutualists.</title>
        <authorList>
            <consortium name="DOE Joint Genome Institute"/>
            <consortium name="Mycorrhizal Genomics Consortium"/>
            <person name="Kohler A."/>
            <person name="Kuo A."/>
            <person name="Nagy L.G."/>
            <person name="Floudas D."/>
            <person name="Copeland A."/>
            <person name="Barry K.W."/>
            <person name="Cichocki N."/>
            <person name="Veneault-Fourrey C."/>
            <person name="LaButti K."/>
            <person name="Lindquist E.A."/>
            <person name="Lipzen A."/>
            <person name="Lundell T."/>
            <person name="Morin E."/>
            <person name="Murat C."/>
            <person name="Riley R."/>
            <person name="Ohm R."/>
            <person name="Sun H."/>
            <person name="Tunlid A."/>
            <person name="Henrissat B."/>
            <person name="Grigoriev I.V."/>
            <person name="Hibbett D.S."/>
            <person name="Martin F."/>
        </authorList>
    </citation>
    <scope>NUCLEOTIDE SEQUENCE [LARGE SCALE GENOMIC DNA]</scope>
    <source>
        <strain evidence="3">Marx 270</strain>
    </source>
</reference>
<dbReference type="GO" id="GO:0006513">
    <property type="term" value="P:protein monoubiquitination"/>
    <property type="evidence" value="ECO:0007669"/>
    <property type="project" value="TreeGrafter"/>
</dbReference>
<feature type="region of interest" description="Disordered" evidence="1">
    <location>
        <begin position="213"/>
        <end position="270"/>
    </location>
</feature>
<dbReference type="PANTHER" id="PTHR31531">
    <property type="entry name" value="E3 UBIQUITIN-PROTEIN LIGASE E3D FAMILY MEMBER"/>
    <property type="match status" value="1"/>
</dbReference>